<reference evidence="2 3" key="1">
    <citation type="submission" date="2020-11" db="EMBL/GenBank/DDBJ databases">
        <title>Description of Pontivivens ytuae sp. nov. isolated from deep sea sediment of Mariana Trench.</title>
        <authorList>
            <person name="Wang Z."/>
            <person name="Sun Q.-L."/>
            <person name="Xu X.-D."/>
            <person name="Tang Y.-Z."/>
            <person name="Zhang J."/>
        </authorList>
    </citation>
    <scope>NUCLEOTIDE SEQUENCE [LARGE SCALE GENOMIC DNA]</scope>
    <source>
        <strain evidence="2 3">MT2928</strain>
    </source>
</reference>
<dbReference type="Gene3D" id="3.50.50.60">
    <property type="entry name" value="FAD/NAD(P)-binding domain"/>
    <property type="match status" value="1"/>
</dbReference>
<dbReference type="KEGG" id="poz:I0K15_14810"/>
<dbReference type="InterPro" id="IPR002937">
    <property type="entry name" value="Amino_oxidase"/>
</dbReference>
<dbReference type="SUPFAM" id="SSF51905">
    <property type="entry name" value="FAD/NAD(P)-binding domain"/>
    <property type="match status" value="1"/>
</dbReference>
<dbReference type="Proteomes" id="UP000594800">
    <property type="component" value="Chromosome"/>
</dbReference>
<evidence type="ECO:0000313" key="3">
    <source>
        <dbReference type="Proteomes" id="UP000594800"/>
    </source>
</evidence>
<dbReference type="EMBL" id="CP064942">
    <property type="protein sequence ID" value="QPH53062.1"/>
    <property type="molecule type" value="Genomic_DNA"/>
</dbReference>
<dbReference type="GO" id="GO:0016491">
    <property type="term" value="F:oxidoreductase activity"/>
    <property type="evidence" value="ECO:0007669"/>
    <property type="project" value="InterPro"/>
</dbReference>
<dbReference type="RefSeq" id="WP_196102273.1">
    <property type="nucleotide sequence ID" value="NZ_CP064942.1"/>
</dbReference>
<dbReference type="InterPro" id="IPR050464">
    <property type="entry name" value="Zeta_carotene_desat/Oxidored"/>
</dbReference>
<keyword evidence="3" id="KW-1185">Reference proteome</keyword>
<sequence length="644" mass="70073">MTRQKVAILGGGFGALTTAWNLTATPEQREKYEVEIWQMGWRLGGKCATSRDAQNRVLEHGLHFWFGCYDNAWSMLRDVYEEWEKPAGCPFQTGLDAFDAQDFTPLWTQQADGSWGFWNVTWPTNDEHRGNGQVELSIRGMLSELASLLKLILKKSGREDHPAHATLDRLEEDLLAEGAAQRHHESFTDVQNAFTPHHEKSLPMGNLFRDVLHIGAAFAAGIVWDVLVRRKSLDALNAVEFREWLKSHGGNAAIVDGSSVVRAIYDCCFWYQEGSHAKPSVGTGTAVRVILRIVTTYKGHVMYTLKAGMAEAVVAPMYDVLRARGMKVHFFHKTTGLHLDADGKGIERITLAKQAVTPNGYEATTVVDGVPTWPVEPYWDQLENGAALKAAGVDFENHWSPPYPTEDVVLTRGTDFDHVVLGISMGGYKPLNDAEPSLAQELIDAGGPFARMVEGIGLVPTLAAQVWLPETTEQLGWDARPATVGGPEAYDIWADMSQLNGVEGGSGSVHYFCGAYATTAYREPASAGDTQSAALADVTAQFGDWVAANGTVNWCGRAAGPVPPNESYIRANIDPAECCVGSGVGEVSLRLSADETGFDNLVLAGCYVRTGLNTTCVESAVMSGMQASRAISGFPETVLGEHYL</sequence>
<dbReference type="PANTHER" id="PTHR42923">
    <property type="entry name" value="PROTOPORPHYRINOGEN OXIDASE"/>
    <property type="match status" value="1"/>
</dbReference>
<feature type="domain" description="Amine oxidase" evidence="1">
    <location>
        <begin position="414"/>
        <end position="631"/>
    </location>
</feature>
<dbReference type="AlphaFoldDB" id="A0A7S9QC63"/>
<dbReference type="Pfam" id="PF01593">
    <property type="entry name" value="Amino_oxidase"/>
    <property type="match status" value="1"/>
</dbReference>
<dbReference type="PANTHER" id="PTHR42923:SF46">
    <property type="entry name" value="AMINE OXIDASE"/>
    <property type="match status" value="1"/>
</dbReference>
<evidence type="ECO:0000259" key="1">
    <source>
        <dbReference type="Pfam" id="PF01593"/>
    </source>
</evidence>
<name>A0A7S9QC63_9RHOB</name>
<proteinExistence type="predicted"/>
<organism evidence="2 3">
    <name type="scientific">Pontivivens ytuae</name>
    <dbReference type="NCBI Taxonomy" id="2789856"/>
    <lineage>
        <taxon>Bacteria</taxon>
        <taxon>Pseudomonadati</taxon>
        <taxon>Pseudomonadota</taxon>
        <taxon>Alphaproteobacteria</taxon>
        <taxon>Rhodobacterales</taxon>
        <taxon>Paracoccaceae</taxon>
        <taxon>Pontivivens</taxon>
    </lineage>
</organism>
<evidence type="ECO:0000313" key="2">
    <source>
        <dbReference type="EMBL" id="QPH53062.1"/>
    </source>
</evidence>
<gene>
    <name evidence="2" type="ORF">I0K15_14810</name>
</gene>
<accession>A0A7S9QC63</accession>
<dbReference type="InterPro" id="IPR036188">
    <property type="entry name" value="FAD/NAD-bd_sf"/>
</dbReference>
<dbReference type="Pfam" id="PF13450">
    <property type="entry name" value="NAD_binding_8"/>
    <property type="match status" value="1"/>
</dbReference>
<protein>
    <submittedName>
        <fullName evidence="2">NAD(P)-binding protein</fullName>
    </submittedName>
</protein>